<comment type="caution">
    <text evidence="1">The sequence shown here is derived from an EMBL/GenBank/DDBJ whole genome shotgun (WGS) entry which is preliminary data.</text>
</comment>
<accession>A0ACC6K4C3</accession>
<keyword evidence="2" id="KW-1185">Reference proteome</keyword>
<name>A0ACC6K4C3_9PSED</name>
<proteinExistence type="predicted"/>
<dbReference type="Proteomes" id="UP001259587">
    <property type="component" value="Unassembled WGS sequence"/>
</dbReference>
<reference evidence="1" key="1">
    <citation type="submission" date="2023-07" db="EMBL/GenBank/DDBJ databases">
        <title>Sorghum-associated microbial communities from plants grown in Nebraska, USA.</title>
        <authorList>
            <person name="Schachtman D."/>
        </authorList>
    </citation>
    <scope>NUCLEOTIDE SEQUENCE</scope>
    <source>
        <strain evidence="1">BE56</strain>
    </source>
</reference>
<evidence type="ECO:0000313" key="2">
    <source>
        <dbReference type="Proteomes" id="UP001259587"/>
    </source>
</evidence>
<protein>
    <submittedName>
        <fullName evidence="1">Glycosyltransferase involved in cell wall biosynthesis</fullName>
    </submittedName>
</protein>
<gene>
    <name evidence="1" type="ORF">J2W83_002830</name>
</gene>
<organism evidence="1 2">
    <name type="scientific">Pseudomonas hunanensis</name>
    <dbReference type="NCBI Taxonomy" id="1247546"/>
    <lineage>
        <taxon>Bacteria</taxon>
        <taxon>Pseudomonadati</taxon>
        <taxon>Pseudomonadota</taxon>
        <taxon>Gammaproteobacteria</taxon>
        <taxon>Pseudomonadales</taxon>
        <taxon>Pseudomonadaceae</taxon>
        <taxon>Pseudomonas</taxon>
    </lineage>
</organism>
<evidence type="ECO:0000313" key="1">
    <source>
        <dbReference type="EMBL" id="MDR6713227.1"/>
    </source>
</evidence>
<sequence>MTLNVLSLSEQRVNAQPLVSIAIPAFNPAFFRRTLSSALNQDYPNLEVVICDDSLGQEIKKICDELSETSSVALRYVRNPGRLGFARNMQACLGHATGEMVKFLCDDDLLMTQCISFQVRALCDHEQVNMVISQRLVCDADDILLPSRALNAVVAPTTAVLYGTDLLACVAENAVNLFGGISHALFRRAQVGEYLEMLVQDGQGFCARLDMALYICLLRRGHLASLEQVLSVERIHAGRLSYHVAMTEAAKGETEWLQQMLAARTGEQEPAEGWVRYLPMPSYTGGVEDVWLELEMRNFTSRQMASFNQQVGAQSLSFVELYADWLECRTLSEGQQRLLPKRVEQWQSRPRIMPVVFCDEGEELALRATLDSLAQQSYAASDIQVLGTGQLPLLTVTGVRLQLRHEDGFGNVNAWLANSSADWVLLLRAGDRLHPHALVIMAERMALNASSLCLYSDEGAYNGRESSQPIFKPDFNLDLMRSLPYVGRQLAFNCKALSALEGFDTQFGSLAPHDAIWRLVETHGLTAIEHIPELLVQSQHTYADWMLDPTVQAHAAGVVRAHLTRMGVAAEVEAVAKSMASRVHYQHEFQASVSILIQVGSDLLTLRRCVESLFEYTHYSNYEVLLIASGDEPVEVRDWLMAMKGMGSHQLRILEVDVQAGAASLNLGGEHAYGDYLLLFDVGCALFDAQWLHELMSQAQRPEVGIVGPKLYARDGTAGPSALVLGLNGPAGNPFAGNAADAESYLGRSRLVQNWSALSLDCLMIRRELFNELQGLDTQALQQSWFDADLCLRVREAGYLVVWTPFSRVARMASSAPSKEHVDQQAFYQRWLPTVANDPAYNKNLSLIQGGFRLEPGLRSGWDPFIARVMPSVLALPFNTSAIGHYRVIQPFSELERAGWIQGRISYQAVDPIAAEREKPDTMILQLRYSADSIKEIAELKKYSSARRIFEIDDYVIEPSEKNDHIRNRPKNIGELLGQAIGLCDRLVVSTEPLADALSHLHRDIRVVPNMLSASLWTGLSSQRQTSAKPRVGWAGGTSHRGDLELMLGVVRALADEVDWVFFGMCPEMLRPYIKEFHKGVPLSQYPRKLASLNLDLALAPLEQNLFNDCKSNLRLLEYGVCGFPVICTDTKAYDGYLPCTRVRSNTTELWLDAIRMHLADPGASYIQGDRLREAVLRDYVLAPRHLQHWANAWLAD</sequence>
<dbReference type="EMBL" id="JAVDTH010000015">
    <property type="protein sequence ID" value="MDR6713227.1"/>
    <property type="molecule type" value="Genomic_DNA"/>
</dbReference>